<accession>A0A9D1EUB4</accession>
<dbReference type="GO" id="GO:0005524">
    <property type="term" value="F:ATP binding"/>
    <property type="evidence" value="ECO:0007669"/>
    <property type="project" value="UniProtKB-KW"/>
</dbReference>
<evidence type="ECO:0000313" key="3">
    <source>
        <dbReference type="EMBL" id="HIS32115.1"/>
    </source>
</evidence>
<dbReference type="EMBL" id="DVIQ01000070">
    <property type="protein sequence ID" value="HIS32115.1"/>
    <property type="molecule type" value="Genomic_DNA"/>
</dbReference>
<dbReference type="InterPro" id="IPR011335">
    <property type="entry name" value="Restrct_endonuc-II-like"/>
</dbReference>
<feature type="domain" description="ATPase" evidence="1">
    <location>
        <begin position="2"/>
        <end position="204"/>
    </location>
</feature>
<dbReference type="SUPFAM" id="SSF52980">
    <property type="entry name" value="Restriction endonuclease-like"/>
    <property type="match status" value="1"/>
</dbReference>
<evidence type="ECO:0000313" key="4">
    <source>
        <dbReference type="Proteomes" id="UP000823935"/>
    </source>
</evidence>
<dbReference type="InterPro" id="IPR011579">
    <property type="entry name" value="ATPase_dom"/>
</dbReference>
<keyword evidence="3" id="KW-0067">ATP-binding</keyword>
<feature type="domain" description="DUF234" evidence="2">
    <location>
        <begin position="312"/>
        <end position="413"/>
    </location>
</feature>
<keyword evidence="3" id="KW-0547">Nucleotide-binding</keyword>
<reference evidence="3" key="2">
    <citation type="journal article" date="2021" name="PeerJ">
        <title>Extensive microbial diversity within the chicken gut microbiome revealed by metagenomics and culture.</title>
        <authorList>
            <person name="Gilroy R."/>
            <person name="Ravi A."/>
            <person name="Getino M."/>
            <person name="Pursley I."/>
            <person name="Horton D.L."/>
            <person name="Alikhan N.F."/>
            <person name="Baker D."/>
            <person name="Gharbi K."/>
            <person name="Hall N."/>
            <person name="Watson M."/>
            <person name="Adriaenssens E.M."/>
            <person name="Foster-Nyarko E."/>
            <person name="Jarju S."/>
            <person name="Secka A."/>
            <person name="Antonio M."/>
            <person name="Oren A."/>
            <person name="Chaudhuri R.R."/>
            <person name="La Ragione R."/>
            <person name="Hildebrand F."/>
            <person name="Pallen M.J."/>
        </authorList>
    </citation>
    <scope>NUCLEOTIDE SEQUENCE</scope>
    <source>
        <strain evidence="3">CHK190-19873</strain>
    </source>
</reference>
<dbReference type="PANTHER" id="PTHR34704:SF1">
    <property type="entry name" value="ATPASE"/>
    <property type="match status" value="1"/>
</dbReference>
<dbReference type="Pfam" id="PF03008">
    <property type="entry name" value="DUF234"/>
    <property type="match status" value="1"/>
</dbReference>
<protein>
    <submittedName>
        <fullName evidence="3">ATP-binding protein</fullName>
    </submittedName>
</protein>
<comment type="caution">
    <text evidence="3">The sequence shown here is derived from an EMBL/GenBank/DDBJ whole genome shotgun (WGS) entry which is preliminary data.</text>
</comment>
<dbReference type="Proteomes" id="UP000823935">
    <property type="component" value="Unassembled WGS sequence"/>
</dbReference>
<name>A0A9D1EUB4_9FIRM</name>
<reference evidence="3" key="1">
    <citation type="submission" date="2020-10" db="EMBL/GenBank/DDBJ databases">
        <authorList>
            <person name="Gilroy R."/>
        </authorList>
    </citation>
    <scope>NUCLEOTIDE SEQUENCE</scope>
    <source>
        <strain evidence="3">CHK190-19873</strain>
    </source>
</reference>
<dbReference type="InterPro" id="IPR004256">
    <property type="entry name" value="DUF234"/>
</dbReference>
<dbReference type="Gene3D" id="3.40.50.300">
    <property type="entry name" value="P-loop containing nucleotide triphosphate hydrolases"/>
    <property type="match status" value="1"/>
</dbReference>
<gene>
    <name evidence="3" type="ORF">IAB44_11305</name>
</gene>
<proteinExistence type="predicted"/>
<evidence type="ECO:0000259" key="1">
    <source>
        <dbReference type="Pfam" id="PF01637"/>
    </source>
</evidence>
<dbReference type="Pfam" id="PF01637">
    <property type="entry name" value="ATPase_2"/>
    <property type="match status" value="1"/>
</dbReference>
<dbReference type="SUPFAM" id="SSF52540">
    <property type="entry name" value="P-loop containing nucleoside triphosphate hydrolases"/>
    <property type="match status" value="1"/>
</dbReference>
<evidence type="ECO:0000259" key="2">
    <source>
        <dbReference type="Pfam" id="PF03008"/>
    </source>
</evidence>
<dbReference type="InterPro" id="IPR027417">
    <property type="entry name" value="P-loop_NTPase"/>
</dbReference>
<organism evidence="3 4">
    <name type="scientific">Candidatus Limivivens intestinipullorum</name>
    <dbReference type="NCBI Taxonomy" id="2840858"/>
    <lineage>
        <taxon>Bacteria</taxon>
        <taxon>Bacillati</taxon>
        <taxon>Bacillota</taxon>
        <taxon>Clostridia</taxon>
        <taxon>Lachnospirales</taxon>
        <taxon>Lachnospiraceae</taxon>
        <taxon>Lachnospiraceae incertae sedis</taxon>
        <taxon>Candidatus Limivivens</taxon>
    </lineage>
</organism>
<dbReference type="PANTHER" id="PTHR34704">
    <property type="entry name" value="ATPASE"/>
    <property type="match status" value="1"/>
</dbReference>
<sequence length="477" mass="54942">MFVGRQNELNELQEGYDSGTFQCVVLYGRRRIGKTYLISRFIEDKPAIFFTAQEVNDKLNLSHFTEKVLEFFKMGDSGIEFRDWDSAFKFLADKAKEQQFVLAFDEFPYACNANKGLRSILQNAIDHQFKDSKLFLILCGSHVAFMERSVLGSKSPLFGRRTMQLCLTGFDYLDAAQMLGGFSDEDKIRLYACVGGTPHYLAQVNPKLSFEENIKRLFFRSSGYLYSEPFMLLQQELREPAVYNSIISSVAAGATRLNDIVLKTGEEKTKASRYIKVLVDMKILERITPFGENESQSRKSIYQVSDFCYRFWYRFVFNNQAEIDAGIGGLLADKEVFGEALSSFIGKPAFEQICLQYMMRLNREQKLPFLATSFGRWWGNDSVRREETDLDLVMGDKAEKKLIVGECKWRNEAATKADIENWMGKDNLLPGYKDRYYVYFSKGGYTEGAQELAKQNVRLKLLKVEDLFQMGEKPLFE</sequence>
<dbReference type="AlphaFoldDB" id="A0A9D1EUB4"/>